<reference evidence="1 2" key="1">
    <citation type="submission" date="2020-12" db="EMBL/GenBank/DDBJ databases">
        <title>Bacterial novel species Pedobacter sp. SD-b isolated from soil.</title>
        <authorList>
            <person name="Jung H.-Y."/>
        </authorList>
    </citation>
    <scope>NUCLEOTIDE SEQUENCE [LARGE SCALE GENOMIC DNA]</scope>
    <source>
        <strain evidence="1 2">SD-b</strain>
    </source>
</reference>
<dbReference type="RefSeq" id="WP_200588099.1">
    <property type="nucleotide sequence ID" value="NZ_JAEHFY010000033.1"/>
</dbReference>
<gene>
    <name evidence="1" type="ORF">I5M32_15925</name>
</gene>
<accession>A0ABS1BNI8</accession>
<protein>
    <submittedName>
        <fullName evidence="1">Uncharacterized protein</fullName>
    </submittedName>
</protein>
<comment type="caution">
    <text evidence="1">The sequence shown here is derived from an EMBL/GenBank/DDBJ whole genome shotgun (WGS) entry which is preliminary data.</text>
</comment>
<sequence>MNISKNQVDNLREFCTNYPEFLKFSKDEKVELFKVAQRSIINEGKLFDKTNYYGEEDEQLGDCLFDFNISMNTCERNYNTTTIVIWSNVAIVGFAGMISTGGAGVAILGVALVAQAANLYSYEGCIDDAGDQFAHDCPDSFTIH</sequence>
<evidence type="ECO:0000313" key="1">
    <source>
        <dbReference type="EMBL" id="MBK0384454.1"/>
    </source>
</evidence>
<dbReference type="Proteomes" id="UP000660024">
    <property type="component" value="Unassembled WGS sequence"/>
</dbReference>
<name>A0ABS1BNI8_9SPHI</name>
<organism evidence="1 2">
    <name type="scientific">Pedobacter segetis</name>
    <dbReference type="NCBI Taxonomy" id="2793069"/>
    <lineage>
        <taxon>Bacteria</taxon>
        <taxon>Pseudomonadati</taxon>
        <taxon>Bacteroidota</taxon>
        <taxon>Sphingobacteriia</taxon>
        <taxon>Sphingobacteriales</taxon>
        <taxon>Sphingobacteriaceae</taxon>
        <taxon>Pedobacter</taxon>
    </lineage>
</organism>
<keyword evidence="2" id="KW-1185">Reference proteome</keyword>
<evidence type="ECO:0000313" key="2">
    <source>
        <dbReference type="Proteomes" id="UP000660024"/>
    </source>
</evidence>
<dbReference type="EMBL" id="JAEHFY010000033">
    <property type="protein sequence ID" value="MBK0384454.1"/>
    <property type="molecule type" value="Genomic_DNA"/>
</dbReference>
<proteinExistence type="predicted"/>